<reference evidence="2 3" key="1">
    <citation type="submission" date="2022-06" db="EMBL/GenBank/DDBJ databases">
        <title>Draft genome sequence of type strain Streptomyces rubrisoli DSM 42083.</title>
        <authorList>
            <person name="Duangmal K."/>
            <person name="Klaysubun C."/>
        </authorList>
    </citation>
    <scope>NUCLEOTIDE SEQUENCE [LARGE SCALE GENOMIC DNA]</scope>
    <source>
        <strain evidence="2 3">DSM 42083</strain>
    </source>
</reference>
<dbReference type="PANTHER" id="PTHR22916:SF3">
    <property type="entry name" value="UDP-GLCNAC:BETAGAL BETA-1,3-N-ACETYLGLUCOSAMINYLTRANSFERASE-LIKE PROTEIN 1"/>
    <property type="match status" value="1"/>
</dbReference>
<proteinExistence type="predicted"/>
<dbReference type="RefSeq" id="WP_255931134.1">
    <property type="nucleotide sequence ID" value="NZ_JANFNH010000035.1"/>
</dbReference>
<protein>
    <submittedName>
        <fullName evidence="2">Glycosyltransferase</fullName>
    </submittedName>
</protein>
<dbReference type="EMBL" id="JANFNH010000035">
    <property type="protein sequence ID" value="MCQ4045006.1"/>
    <property type="molecule type" value="Genomic_DNA"/>
</dbReference>
<keyword evidence="3" id="KW-1185">Reference proteome</keyword>
<name>A0ABT1PI15_9ACTN</name>
<dbReference type="InterPro" id="IPR001173">
    <property type="entry name" value="Glyco_trans_2-like"/>
</dbReference>
<dbReference type="Proteomes" id="UP001206206">
    <property type="component" value="Unassembled WGS sequence"/>
</dbReference>
<dbReference type="InterPro" id="IPR029044">
    <property type="entry name" value="Nucleotide-diphossugar_trans"/>
</dbReference>
<organism evidence="2 3">
    <name type="scientific">Streptantibioticus rubrisoli</name>
    <dbReference type="NCBI Taxonomy" id="1387313"/>
    <lineage>
        <taxon>Bacteria</taxon>
        <taxon>Bacillati</taxon>
        <taxon>Actinomycetota</taxon>
        <taxon>Actinomycetes</taxon>
        <taxon>Kitasatosporales</taxon>
        <taxon>Streptomycetaceae</taxon>
        <taxon>Streptantibioticus</taxon>
    </lineage>
</organism>
<evidence type="ECO:0000313" key="3">
    <source>
        <dbReference type="Proteomes" id="UP001206206"/>
    </source>
</evidence>
<accession>A0ABT1PI15</accession>
<dbReference type="PANTHER" id="PTHR22916">
    <property type="entry name" value="GLYCOSYLTRANSFERASE"/>
    <property type="match status" value="1"/>
</dbReference>
<evidence type="ECO:0000313" key="2">
    <source>
        <dbReference type="EMBL" id="MCQ4045006.1"/>
    </source>
</evidence>
<evidence type="ECO:0000259" key="1">
    <source>
        <dbReference type="Pfam" id="PF00535"/>
    </source>
</evidence>
<dbReference type="Gene3D" id="3.90.550.10">
    <property type="entry name" value="Spore Coat Polysaccharide Biosynthesis Protein SpsA, Chain A"/>
    <property type="match status" value="1"/>
</dbReference>
<sequence length="539" mass="58068">MTTSEQPAVTIVVIGYNDAAHIADAVRSALAQGPAVAEVIAVDDCSTDGTGEVLERLAAEVAAAPGASFEGGGRRAGHRLRVLRRTENSGGCGTPRNDGIRAADSGYLMFLDSDDVLPPGAVDALLTAARAQGADVTAGQCVRRELPEGRDTLWRPELYALPALVERPEAEPRLVDDTLCVNKLYRTDFLREHGIVFPEGRFVYEDFVFTARVLAAAPRVALVPDTVYVWHVRRAAKRLSISLDRAGIDNWRSRIEAHRQVGAIHTEAGEKTLASAARASFLDRSVRMYVRELGGRGAEYRREWWRLAREYLGGFEERDFAAAPAPARTIAQVVLAAPEPRDLPRLAALAARPARLLPPYASGAVWSEDLPEVALGGLVTCPIGELPLAAEALLTVGPVRGTLRVRVYELYGRVAAARPVAVDVEWVDRHTGRTVTSDTTGLSAQGSAWSAEVPVDFTALAEGDLAVRDLRLRVSFADGGHTVTAPQAVRTGLRRAAVFSRRSGALLVQPYATVDGALALRVAPGLRGALSVVRRRLRR</sequence>
<dbReference type="CDD" id="cd00761">
    <property type="entry name" value="Glyco_tranf_GTA_type"/>
    <property type="match status" value="1"/>
</dbReference>
<dbReference type="Pfam" id="PF00535">
    <property type="entry name" value="Glycos_transf_2"/>
    <property type="match status" value="1"/>
</dbReference>
<comment type="caution">
    <text evidence="2">The sequence shown here is derived from an EMBL/GenBank/DDBJ whole genome shotgun (WGS) entry which is preliminary data.</text>
</comment>
<gene>
    <name evidence="2" type="ORF">NON19_23975</name>
</gene>
<feature type="domain" description="Glycosyltransferase 2-like" evidence="1">
    <location>
        <begin position="10"/>
        <end position="192"/>
    </location>
</feature>
<dbReference type="SUPFAM" id="SSF53448">
    <property type="entry name" value="Nucleotide-diphospho-sugar transferases"/>
    <property type="match status" value="1"/>
</dbReference>